<evidence type="ECO:0000256" key="8">
    <source>
        <dbReference type="HAMAP-Rule" id="MF_00983"/>
    </source>
</evidence>
<keyword evidence="10" id="KW-0347">Helicase</keyword>
<dbReference type="KEGG" id="acad:UA74_12265"/>
<dbReference type="GO" id="GO:0006310">
    <property type="term" value="P:DNA recombination"/>
    <property type="evidence" value="ECO:0007669"/>
    <property type="project" value="InterPro"/>
</dbReference>
<dbReference type="SUPFAM" id="SSF52540">
    <property type="entry name" value="P-loop containing nucleoside triphosphate hydrolases"/>
    <property type="match status" value="1"/>
</dbReference>
<feature type="binding site" evidence="8">
    <location>
        <position position="438"/>
    </location>
    <ligand>
        <name>Zn(2+)</name>
        <dbReference type="ChEBI" id="CHEBI:29105"/>
        <label>1</label>
    </ligand>
</feature>
<comment type="cofactor">
    <cofactor evidence="8">
        <name>Zn(2+)</name>
        <dbReference type="ChEBI" id="CHEBI:29105"/>
    </cofactor>
    <text evidence="8">Binds 2 zinc ions per subunit.</text>
</comment>
<feature type="binding site" evidence="8">
    <location>
        <position position="401"/>
    </location>
    <ligand>
        <name>Zn(2+)</name>
        <dbReference type="ChEBI" id="CHEBI:29105"/>
        <label>2</label>
    </ligand>
</feature>
<keyword evidence="7 8" id="KW-0238">DNA-binding</keyword>
<dbReference type="GO" id="GO:0016787">
    <property type="term" value="F:hydrolase activity"/>
    <property type="evidence" value="ECO:0007669"/>
    <property type="project" value="UniProtKB-KW"/>
</dbReference>
<name>A0AAC9PRW1_9PSEU</name>
<comment type="caution">
    <text evidence="8">As this protein does not have any detectable helicase domains, it probably does not have helicase activity.</text>
</comment>
<dbReference type="GO" id="GO:0008270">
    <property type="term" value="F:zinc ion binding"/>
    <property type="evidence" value="ECO:0007669"/>
    <property type="project" value="UniProtKB-UniRule"/>
</dbReference>
<dbReference type="AlphaFoldDB" id="A0AAC9PRW1"/>
<dbReference type="HAMAP" id="MF_00983">
    <property type="entry name" value="PriA"/>
    <property type="match status" value="1"/>
</dbReference>
<protein>
    <recommendedName>
        <fullName evidence="8">Probable replication restart protein PriA</fullName>
    </recommendedName>
    <alternativeName>
        <fullName evidence="8">Putative ATP-dependent DNA helicase PriA</fullName>
    </alternativeName>
</protein>
<feature type="binding site" evidence="8">
    <location>
        <position position="404"/>
    </location>
    <ligand>
        <name>Zn(2+)</name>
        <dbReference type="ChEBI" id="CHEBI:29105"/>
        <label>2</label>
    </ligand>
</feature>
<accession>A0AAC9PRW1</accession>
<feature type="binding site" evidence="8">
    <location>
        <position position="426"/>
    </location>
    <ligand>
        <name>Zn(2+)</name>
        <dbReference type="ChEBI" id="CHEBI:29105"/>
        <label>2</label>
    </ligand>
</feature>
<keyword evidence="10" id="KW-0378">Hydrolase</keyword>
<reference evidence="11" key="1">
    <citation type="submission" date="2016-06" db="EMBL/GenBank/DDBJ databases">
        <title>Complete genome sequence of Actinoalloteichus fjordicus DSM 46855 (=ADI127-17), type strain of the new species Actinoalloteichus fjordicus.</title>
        <authorList>
            <person name="Ruckert C."/>
            <person name="Nouioui I."/>
            <person name="Willmese J."/>
            <person name="van Wezel G."/>
            <person name="Klenk H.-P."/>
            <person name="Kalinowski J."/>
            <person name="Zotchev S.B."/>
        </authorList>
    </citation>
    <scope>NUCLEOTIDE SEQUENCE [LARGE SCALE GENOMIC DNA]</scope>
    <source>
        <strain evidence="11">ADI127-7</strain>
    </source>
</reference>
<dbReference type="Proteomes" id="UP000185511">
    <property type="component" value="Chromosome"/>
</dbReference>
<dbReference type="InterPro" id="IPR041222">
    <property type="entry name" value="PriA_3primeBD"/>
</dbReference>
<feature type="binding site" evidence="8">
    <location>
        <position position="423"/>
    </location>
    <ligand>
        <name>Zn(2+)</name>
        <dbReference type="ChEBI" id="CHEBI:29105"/>
        <label>2</label>
    </ligand>
</feature>
<keyword evidence="11" id="KW-1185">Reference proteome</keyword>
<dbReference type="GO" id="GO:0043138">
    <property type="term" value="F:3'-5' DNA helicase activity"/>
    <property type="evidence" value="ECO:0007669"/>
    <property type="project" value="TreeGrafter"/>
</dbReference>
<keyword evidence="1 8" id="KW-0639">Primosome</keyword>
<keyword evidence="5 8" id="KW-0862">Zinc</keyword>
<feature type="binding site" evidence="8">
    <location>
        <position position="392"/>
    </location>
    <ligand>
        <name>Zn(2+)</name>
        <dbReference type="ChEBI" id="CHEBI:29105"/>
        <label>1</label>
    </ligand>
</feature>
<dbReference type="GO" id="GO:0003677">
    <property type="term" value="F:DNA binding"/>
    <property type="evidence" value="ECO:0007669"/>
    <property type="project" value="UniProtKB-UniRule"/>
</dbReference>
<dbReference type="Gene3D" id="3.40.50.300">
    <property type="entry name" value="P-loop containing nucleotide triphosphate hydrolases"/>
    <property type="match status" value="1"/>
</dbReference>
<feature type="binding site" evidence="8">
    <location>
        <position position="435"/>
    </location>
    <ligand>
        <name>Zn(2+)</name>
        <dbReference type="ChEBI" id="CHEBI:29105"/>
        <label>1</label>
    </ligand>
</feature>
<keyword evidence="2 8" id="KW-0235">DNA replication</keyword>
<evidence type="ECO:0000256" key="5">
    <source>
        <dbReference type="ARBA" id="ARBA00022833"/>
    </source>
</evidence>
<evidence type="ECO:0000256" key="1">
    <source>
        <dbReference type="ARBA" id="ARBA00022515"/>
    </source>
</evidence>
<keyword evidence="4 8" id="KW-0547">Nucleotide-binding</keyword>
<comment type="subunit">
    <text evidence="8">Component of the replication restart primosome.</text>
</comment>
<evidence type="ECO:0000256" key="4">
    <source>
        <dbReference type="ARBA" id="ARBA00022741"/>
    </source>
</evidence>
<comment type="similarity">
    <text evidence="8">Belongs to the helicase family. PriA subfamily.</text>
</comment>
<dbReference type="Gene3D" id="3.40.1440.60">
    <property type="entry name" value="PriA, 3(prime) DNA-binding domain"/>
    <property type="match status" value="1"/>
</dbReference>
<proteinExistence type="inferred from homology"/>
<sequence>MARSTTPRRGEWQRASAASVAKVCVNLPLAHLDHTFDYRVPAHLDEQAQPGVRVRLRFAGQLVDGFLLDRIEESDFDGKLLWIDKVISPEPVLSTEIATLARAVADRYAGTLTDVLRLAIPPRHAAVEKEDRPCAADPPPRPDVAGWRRYQHGEQLIGALHAGKPARAVWQALPGEDWPARFAEAAASVAATGRGVVIVVPDQRDLLRVAAACTTLCGADQVAALSAGLGPARRYRRWLAVRRGTARIVVGTRSSAFAPVADPGLFIVWDDGDDVHSDPHAPYPHTREVLALRAHLIGAGMIVAGFPRTAEAQLLVETRWAHEVIATRAVVRATAPRVVAVGASAEQEARDPAAHSARLPGIAFEAARAALGAEAPVLVQVPRRGYVPTLACGQCRSRARCRRCAGPLALPGSADGMPRPAACHWCGATEAGFRCPDCGSRRLRAVVVGAGRTAEELGRAFPGVVVRTSGGSDVLDTIPAGPALVVCTPGAEPLAPTGYGAALLLDGWALLTRPDLRAEEEALRRWLSAAALVRSAEAGGRVVVMAESSLAPVQALVWWDPVRHATAELAGRRELGFPPAARMAALDAVPQAVEQVQGLLRLPEGAEVLGPVPLGEVDADGGAVRERLLLRAPRSQGRALAASVAEALAIRTARREPDPVRVRVDPLDLI</sequence>
<dbReference type="EMBL" id="CP016076">
    <property type="protein sequence ID" value="APU14513.1"/>
    <property type="molecule type" value="Genomic_DNA"/>
</dbReference>
<dbReference type="GO" id="GO:0006302">
    <property type="term" value="P:double-strand break repair"/>
    <property type="evidence" value="ECO:0007669"/>
    <property type="project" value="InterPro"/>
</dbReference>
<evidence type="ECO:0000313" key="11">
    <source>
        <dbReference type="Proteomes" id="UP000185511"/>
    </source>
</evidence>
<evidence type="ECO:0000256" key="2">
    <source>
        <dbReference type="ARBA" id="ARBA00022705"/>
    </source>
</evidence>
<dbReference type="PANTHER" id="PTHR30580:SF0">
    <property type="entry name" value="PRIMOSOMAL PROTEIN N"/>
    <property type="match status" value="1"/>
</dbReference>
<keyword evidence="6 8" id="KW-0067">ATP-binding</keyword>
<dbReference type="GO" id="GO:1990077">
    <property type="term" value="C:primosome complex"/>
    <property type="evidence" value="ECO:0007669"/>
    <property type="project" value="UniProtKB-UniRule"/>
</dbReference>
<evidence type="ECO:0000259" key="9">
    <source>
        <dbReference type="Pfam" id="PF17764"/>
    </source>
</evidence>
<evidence type="ECO:0000256" key="6">
    <source>
        <dbReference type="ARBA" id="ARBA00022840"/>
    </source>
</evidence>
<dbReference type="InterPro" id="IPR005259">
    <property type="entry name" value="PriA"/>
</dbReference>
<evidence type="ECO:0000256" key="3">
    <source>
        <dbReference type="ARBA" id="ARBA00022723"/>
    </source>
</evidence>
<feature type="binding site" evidence="8">
    <location>
        <position position="395"/>
    </location>
    <ligand>
        <name>Zn(2+)</name>
        <dbReference type="ChEBI" id="CHEBI:29105"/>
        <label>1</label>
    </ligand>
</feature>
<evidence type="ECO:0000313" key="10">
    <source>
        <dbReference type="EMBL" id="APU14513.1"/>
    </source>
</evidence>
<dbReference type="RefSeq" id="WP_075740375.1">
    <property type="nucleotide sequence ID" value="NZ_CP016076.1"/>
</dbReference>
<dbReference type="InterPro" id="IPR027417">
    <property type="entry name" value="P-loop_NTPase"/>
</dbReference>
<keyword evidence="3 8" id="KW-0479">Metal-binding</keyword>
<organism evidence="10 11">
    <name type="scientific">Actinoalloteichus fjordicus</name>
    <dbReference type="NCBI Taxonomy" id="1612552"/>
    <lineage>
        <taxon>Bacteria</taxon>
        <taxon>Bacillati</taxon>
        <taxon>Actinomycetota</taxon>
        <taxon>Actinomycetes</taxon>
        <taxon>Pseudonocardiales</taxon>
        <taxon>Pseudonocardiaceae</taxon>
        <taxon>Actinoalloteichus</taxon>
    </lineage>
</organism>
<dbReference type="GO" id="GO:0005524">
    <property type="term" value="F:ATP binding"/>
    <property type="evidence" value="ECO:0007669"/>
    <property type="project" value="UniProtKB-UniRule"/>
</dbReference>
<gene>
    <name evidence="8" type="primary">priA</name>
    <name evidence="10" type="ORF">UA74_12265</name>
</gene>
<evidence type="ECO:0000256" key="7">
    <source>
        <dbReference type="ARBA" id="ARBA00023125"/>
    </source>
</evidence>
<comment type="function">
    <text evidence="8">Initiates the restart of stalled replication forks, which reloads the replicative helicase on sites other than the origin of replication. Recognizes and binds to abandoned replication forks and remodels them to uncover a helicase loading site. Promotes assembly of the primosome at these replication forks.</text>
</comment>
<dbReference type="GO" id="GO:0006269">
    <property type="term" value="P:DNA replication, synthesis of primer"/>
    <property type="evidence" value="ECO:0007669"/>
    <property type="project" value="UniProtKB-KW"/>
</dbReference>
<dbReference type="InterPro" id="IPR042115">
    <property type="entry name" value="PriA_3primeBD_sf"/>
</dbReference>
<dbReference type="PANTHER" id="PTHR30580">
    <property type="entry name" value="PRIMOSOMAL PROTEIN N"/>
    <property type="match status" value="1"/>
</dbReference>
<dbReference type="GO" id="GO:0006270">
    <property type="term" value="P:DNA replication initiation"/>
    <property type="evidence" value="ECO:0007669"/>
    <property type="project" value="TreeGrafter"/>
</dbReference>
<feature type="domain" description="Primosomal protein N' 3' DNA-binding" evidence="9">
    <location>
        <begin position="22"/>
        <end position="121"/>
    </location>
</feature>
<dbReference type="Pfam" id="PF17764">
    <property type="entry name" value="PriA_3primeBD"/>
    <property type="match status" value="1"/>
</dbReference>